<gene>
    <name evidence="1" type="ORF">EIN_516370</name>
</gene>
<protein>
    <submittedName>
        <fullName evidence="1">Protein kinase, putative</fullName>
    </submittedName>
</protein>
<evidence type="ECO:0000313" key="1">
    <source>
        <dbReference type="EMBL" id="ELP91813.1"/>
    </source>
</evidence>
<dbReference type="PANTHER" id="PTHR45756">
    <property type="entry name" value="PALMITOYLTRANSFERASE"/>
    <property type="match status" value="1"/>
</dbReference>
<sequence>MATEIQCDIRDNKGCQRCRDGYYNNYNECLKCENNCKDCYNSTYCTSCASGFYLSSNMECISLGSLQISCNIPLPNGGGCAICNNGYYREGISCTPCETSCSICVNGNECLACNDGYFNIPSEGKLCLSNTTLSNCALFSSNGCESCTYGYYV</sequence>
<dbReference type="RefSeq" id="XP_004258584.1">
    <property type="nucleotide sequence ID" value="XM_004258536.1"/>
</dbReference>
<feature type="non-terminal residue" evidence="1">
    <location>
        <position position="153"/>
    </location>
</feature>
<dbReference type="InterPro" id="IPR009030">
    <property type="entry name" value="Growth_fac_rcpt_cys_sf"/>
</dbReference>
<feature type="non-terminal residue" evidence="1">
    <location>
        <position position="1"/>
    </location>
</feature>
<dbReference type="AlphaFoldDB" id="A0A0A1U9U8"/>
<dbReference type="GeneID" id="14890795"/>
<evidence type="ECO:0000313" key="2">
    <source>
        <dbReference type="Proteomes" id="UP000014680"/>
    </source>
</evidence>
<dbReference type="GO" id="GO:0016301">
    <property type="term" value="F:kinase activity"/>
    <property type="evidence" value="ECO:0007669"/>
    <property type="project" value="UniProtKB-KW"/>
</dbReference>
<keyword evidence="2" id="KW-1185">Reference proteome</keyword>
<dbReference type="InterPro" id="IPR053215">
    <property type="entry name" value="TKL_Ser/Thr_kinase"/>
</dbReference>
<reference evidence="1 2" key="1">
    <citation type="submission" date="2012-10" db="EMBL/GenBank/DDBJ databases">
        <authorList>
            <person name="Zafar N."/>
            <person name="Inman J."/>
            <person name="Hall N."/>
            <person name="Lorenzi H."/>
            <person name="Caler E."/>
        </authorList>
    </citation>
    <scope>NUCLEOTIDE SEQUENCE [LARGE SCALE GENOMIC DNA]</scope>
    <source>
        <strain evidence="1 2">IP1</strain>
    </source>
</reference>
<dbReference type="OMA" id="MATEIQC"/>
<dbReference type="KEGG" id="eiv:EIN_516370"/>
<dbReference type="Proteomes" id="UP000014680">
    <property type="component" value="Unassembled WGS sequence"/>
</dbReference>
<dbReference type="VEuPathDB" id="AmoebaDB:EIN_516370"/>
<dbReference type="SUPFAM" id="SSF57184">
    <property type="entry name" value="Growth factor receptor domain"/>
    <property type="match status" value="1"/>
</dbReference>
<keyword evidence="1" id="KW-0808">Transferase</keyword>
<accession>A0A0A1U9U8</accession>
<keyword evidence="1" id="KW-0418">Kinase</keyword>
<organism evidence="1 2">
    <name type="scientific">Entamoeba invadens IP1</name>
    <dbReference type="NCBI Taxonomy" id="370355"/>
    <lineage>
        <taxon>Eukaryota</taxon>
        <taxon>Amoebozoa</taxon>
        <taxon>Evosea</taxon>
        <taxon>Archamoebae</taxon>
        <taxon>Mastigamoebida</taxon>
        <taxon>Entamoebidae</taxon>
        <taxon>Entamoeba</taxon>
    </lineage>
</organism>
<dbReference type="SMART" id="SM00261">
    <property type="entry name" value="FU"/>
    <property type="match status" value="2"/>
</dbReference>
<dbReference type="EMBL" id="KB206433">
    <property type="protein sequence ID" value="ELP91813.1"/>
    <property type="molecule type" value="Genomic_DNA"/>
</dbReference>
<dbReference type="OrthoDB" id="282489at2759"/>
<dbReference type="PANTHER" id="PTHR45756:SF1">
    <property type="entry name" value="PROTEIN KINASE DOMAIN CONTAINING PROTEIN"/>
    <property type="match status" value="1"/>
</dbReference>
<proteinExistence type="predicted"/>
<name>A0A0A1U9U8_ENTIV</name>
<dbReference type="Gene3D" id="2.10.220.10">
    <property type="entry name" value="Hormone Receptor, Insulin-like Growth Factor Receptor 1, Chain A, domain 2"/>
    <property type="match status" value="1"/>
</dbReference>
<dbReference type="InterPro" id="IPR006212">
    <property type="entry name" value="Furin_repeat"/>
</dbReference>